<dbReference type="Pfam" id="PF04055">
    <property type="entry name" value="Radical_SAM"/>
    <property type="match status" value="1"/>
</dbReference>
<dbReference type="GO" id="GO:0061798">
    <property type="term" value="F:GTP 3',8'-cyclase activity"/>
    <property type="evidence" value="ECO:0007669"/>
    <property type="project" value="UniProtKB-EC"/>
</dbReference>
<organism evidence="8 9">
    <name type="scientific">Methylacidimicrobium tartarophylax</name>
    <dbReference type="NCBI Taxonomy" id="1041768"/>
    <lineage>
        <taxon>Bacteria</taxon>
        <taxon>Pseudomonadati</taxon>
        <taxon>Verrucomicrobiota</taxon>
        <taxon>Methylacidimicrobium</taxon>
    </lineage>
</organism>
<gene>
    <name evidence="8" type="primary">moaA</name>
    <name evidence="8" type="synonym">CNX2</name>
    <name evidence="8" type="ORF">MAMT_00584</name>
</gene>
<reference evidence="8 9" key="1">
    <citation type="submission" date="2019-09" db="EMBL/GenBank/DDBJ databases">
        <authorList>
            <person name="Cremers G."/>
        </authorList>
    </citation>
    <scope>NUCLEOTIDE SEQUENCE [LARGE SCALE GENOMIC DNA]</scope>
    <source>
        <strain evidence="8">4A</strain>
    </source>
</reference>
<dbReference type="InterPro" id="IPR007197">
    <property type="entry name" value="rSAM"/>
</dbReference>
<keyword evidence="4" id="KW-0408">Iron</keyword>
<dbReference type="SFLD" id="SFLDS00029">
    <property type="entry name" value="Radical_SAM"/>
    <property type="match status" value="1"/>
</dbReference>
<dbReference type="GO" id="GO:0046872">
    <property type="term" value="F:metal ion binding"/>
    <property type="evidence" value="ECO:0007669"/>
    <property type="project" value="UniProtKB-KW"/>
</dbReference>
<dbReference type="SFLD" id="SFLDG01067">
    <property type="entry name" value="SPASM/twitch_domain_containing"/>
    <property type="match status" value="1"/>
</dbReference>
<evidence type="ECO:0000256" key="6">
    <source>
        <dbReference type="ARBA" id="ARBA00023150"/>
    </source>
</evidence>
<proteinExistence type="predicted"/>
<evidence type="ECO:0000313" key="8">
    <source>
        <dbReference type="EMBL" id="VVM05324.1"/>
    </source>
</evidence>
<feature type="domain" description="Radical SAM core" evidence="7">
    <location>
        <begin position="1"/>
        <end position="203"/>
    </location>
</feature>
<dbReference type="SUPFAM" id="SSF102114">
    <property type="entry name" value="Radical SAM enzymes"/>
    <property type="match status" value="1"/>
</dbReference>
<dbReference type="PROSITE" id="PS51918">
    <property type="entry name" value="RADICAL_SAM"/>
    <property type="match status" value="1"/>
</dbReference>
<dbReference type="GO" id="GO:0061799">
    <property type="term" value="F:cyclic pyranopterin monophosphate synthase activity"/>
    <property type="evidence" value="ECO:0007669"/>
    <property type="project" value="TreeGrafter"/>
</dbReference>
<keyword evidence="9" id="KW-1185">Reference proteome</keyword>
<name>A0A5E6MGX2_9BACT</name>
<dbReference type="AlphaFoldDB" id="A0A5E6MGX2"/>
<keyword evidence="2" id="KW-0949">S-adenosyl-L-methionine</keyword>
<evidence type="ECO:0000256" key="3">
    <source>
        <dbReference type="ARBA" id="ARBA00022723"/>
    </source>
</evidence>
<dbReference type="InterPro" id="IPR058240">
    <property type="entry name" value="rSAM_sf"/>
</dbReference>
<keyword evidence="8" id="KW-0456">Lyase</keyword>
<dbReference type="GO" id="GO:0051536">
    <property type="term" value="F:iron-sulfur cluster binding"/>
    <property type="evidence" value="ECO:0007669"/>
    <property type="project" value="UniProtKB-KW"/>
</dbReference>
<evidence type="ECO:0000256" key="1">
    <source>
        <dbReference type="ARBA" id="ARBA00001966"/>
    </source>
</evidence>
<dbReference type="InterPro" id="IPR013785">
    <property type="entry name" value="Aldolase_TIM"/>
</dbReference>
<sequence length="203" mass="22712">MTDRCNERCLYCFPRDFAGWREKEALLSYEEILATVAVSVELGFTDFRITGGEPLVRPGVPDLVREIVRIPGVKSVRLSTNGTHLAGMAVPLREAGLAGINISLDALDAKRYYEITGGQLGPVLEGIEAARELGFPLIKLNAVLLRHRNEDQIEPLLDFAAQRGLLLRFIELMPVTSREVLRPDNFLSASEVRRKLEKVDRLE</sequence>
<evidence type="ECO:0000259" key="7">
    <source>
        <dbReference type="PROSITE" id="PS51918"/>
    </source>
</evidence>
<dbReference type="GO" id="GO:0006777">
    <property type="term" value="P:Mo-molybdopterin cofactor biosynthetic process"/>
    <property type="evidence" value="ECO:0007669"/>
    <property type="project" value="UniProtKB-KW"/>
</dbReference>
<dbReference type="EC" id="4.1.99.22" evidence="8"/>
<protein>
    <submittedName>
        <fullName evidence="8">Partial GTP 3',8-cyclase</fullName>
        <ecNumber evidence="8">4.1.99.22</ecNumber>
    </submittedName>
</protein>
<keyword evidence="6" id="KW-0501">Molybdenum cofactor biosynthesis</keyword>
<comment type="cofactor">
    <cofactor evidence="1">
        <name>[4Fe-4S] cluster</name>
        <dbReference type="ChEBI" id="CHEBI:49883"/>
    </cofactor>
</comment>
<dbReference type="InterPro" id="IPR050105">
    <property type="entry name" value="MoCo_biosynth_MoaA/MoaC"/>
</dbReference>
<keyword evidence="3" id="KW-0479">Metal-binding</keyword>
<accession>A0A5E6MGX2</accession>
<evidence type="ECO:0000313" key="9">
    <source>
        <dbReference type="Proteomes" id="UP000334923"/>
    </source>
</evidence>
<dbReference type="SFLD" id="SFLDG01386">
    <property type="entry name" value="main_SPASM_domain-containing"/>
    <property type="match status" value="1"/>
</dbReference>
<dbReference type="CDD" id="cd01335">
    <property type="entry name" value="Radical_SAM"/>
    <property type="match status" value="1"/>
</dbReference>
<dbReference type="PANTHER" id="PTHR22960:SF0">
    <property type="entry name" value="MOLYBDENUM COFACTOR BIOSYNTHESIS PROTEIN 1"/>
    <property type="match status" value="1"/>
</dbReference>
<evidence type="ECO:0000256" key="2">
    <source>
        <dbReference type="ARBA" id="ARBA00022691"/>
    </source>
</evidence>
<evidence type="ECO:0000256" key="4">
    <source>
        <dbReference type="ARBA" id="ARBA00023004"/>
    </source>
</evidence>
<dbReference type="EMBL" id="CABFVA020000020">
    <property type="protein sequence ID" value="VVM05324.1"/>
    <property type="molecule type" value="Genomic_DNA"/>
</dbReference>
<keyword evidence="5" id="KW-0411">Iron-sulfur</keyword>
<evidence type="ECO:0000256" key="5">
    <source>
        <dbReference type="ARBA" id="ARBA00023014"/>
    </source>
</evidence>
<dbReference type="PANTHER" id="PTHR22960">
    <property type="entry name" value="MOLYBDOPTERIN COFACTOR SYNTHESIS PROTEIN A"/>
    <property type="match status" value="1"/>
</dbReference>
<dbReference type="Gene3D" id="3.20.20.70">
    <property type="entry name" value="Aldolase class I"/>
    <property type="match status" value="1"/>
</dbReference>
<dbReference type="Proteomes" id="UP000334923">
    <property type="component" value="Unassembled WGS sequence"/>
</dbReference>
<feature type="non-terminal residue" evidence="8">
    <location>
        <position position="203"/>
    </location>
</feature>